<gene>
    <name evidence="2" type="ORF">L0664_14160</name>
</gene>
<evidence type="ECO:0000259" key="1">
    <source>
        <dbReference type="Pfam" id="PF06722"/>
    </source>
</evidence>
<dbReference type="Proteomes" id="UP001200557">
    <property type="component" value="Unassembled WGS sequence"/>
</dbReference>
<protein>
    <recommendedName>
        <fullName evidence="1">Erythromycin biosynthesis protein CIII-like C-terminal domain-containing protein</fullName>
    </recommendedName>
</protein>
<dbReference type="RefSeq" id="WP_235226537.1">
    <property type="nucleotide sequence ID" value="NZ_JAKGAQ010000003.1"/>
</dbReference>
<feature type="domain" description="Erythromycin biosynthesis protein CIII-like C-terminal" evidence="1">
    <location>
        <begin position="311"/>
        <end position="406"/>
    </location>
</feature>
<accession>A0ABS9CY78</accession>
<dbReference type="SUPFAM" id="SSF53756">
    <property type="entry name" value="UDP-Glycosyltransferase/glycogen phosphorylase"/>
    <property type="match status" value="1"/>
</dbReference>
<comment type="caution">
    <text evidence="2">The sequence shown here is derived from an EMBL/GenBank/DDBJ whole genome shotgun (WGS) entry which is preliminary data.</text>
</comment>
<dbReference type="InterPro" id="IPR010610">
    <property type="entry name" value="EryCIII-like_C"/>
</dbReference>
<dbReference type="PANTHER" id="PTHR48050">
    <property type="entry name" value="STEROL 3-BETA-GLUCOSYLTRANSFERASE"/>
    <property type="match status" value="1"/>
</dbReference>
<dbReference type="PANTHER" id="PTHR48050:SF13">
    <property type="entry name" value="STEROL 3-BETA-GLUCOSYLTRANSFERASE UGT80A2"/>
    <property type="match status" value="1"/>
</dbReference>
<reference evidence="2 3" key="1">
    <citation type="submission" date="2022-01" db="EMBL/GenBank/DDBJ databases">
        <title>Octadecabacter sp. nov., isolated from a marine alga.</title>
        <authorList>
            <person name="Jin M.S."/>
            <person name="Kim H.M."/>
            <person name="Han D.M."/>
            <person name="Jung J.J."/>
            <person name="Jeon C.O."/>
        </authorList>
    </citation>
    <scope>NUCLEOTIDE SEQUENCE [LARGE SCALE GENOMIC DNA]</scope>
    <source>
        <strain evidence="2 3">G9-8</strain>
    </source>
</reference>
<dbReference type="EMBL" id="JAKGAQ010000003">
    <property type="protein sequence ID" value="MCF2872215.1"/>
    <property type="molecule type" value="Genomic_DNA"/>
</dbReference>
<evidence type="ECO:0000313" key="3">
    <source>
        <dbReference type="Proteomes" id="UP001200557"/>
    </source>
</evidence>
<sequence length="428" mass="45702">MASPIITFTSTGTYGDILPLLAVGQALQGRGAQVRFGVQAGHVPLIQAAGFEATRILPGMDEICAGLGITVPELIGPLMNKPEYLFRNIWIPYLQQTVEAVRAMAVGSDLIAGTFQTAAGPLIAEQMNVPFVPLFLQPLALMAPNDPPVGRGLWMFRQSPSGVGVTWNRAMRRVFNMHFKLHYGRAFNAVRADLGLPAAQSAPYFGYEPFIDQALCLYPRALHRADPEHTLHLDFTGFCFGKAPKALHSAEETRFAAFMAAGDAPVVVTLGSIAQQVRGRFYETALEAARAVGKRVVLLTGADWDGSVQGDDVFVAEYLNHETAFAGACAVVHHGGVGTWGEALRAGFPQVVVPFGTDQPDNAARTRDMGVGVGLPAATVNVANLTAALHRVLDDPAISRTAQTHAEGLKNMDGAARAADILLARLAR</sequence>
<proteinExistence type="predicted"/>
<dbReference type="InterPro" id="IPR050426">
    <property type="entry name" value="Glycosyltransferase_28"/>
</dbReference>
<organism evidence="2 3">
    <name type="scientific">Octadecabacter dasysiphoniae</name>
    <dbReference type="NCBI Taxonomy" id="2909341"/>
    <lineage>
        <taxon>Bacteria</taxon>
        <taxon>Pseudomonadati</taxon>
        <taxon>Pseudomonadota</taxon>
        <taxon>Alphaproteobacteria</taxon>
        <taxon>Rhodobacterales</taxon>
        <taxon>Roseobacteraceae</taxon>
        <taxon>Octadecabacter</taxon>
    </lineage>
</organism>
<name>A0ABS9CY78_9RHOB</name>
<dbReference type="Pfam" id="PF06722">
    <property type="entry name" value="EryCIII-like_C"/>
    <property type="match status" value="1"/>
</dbReference>
<dbReference type="CDD" id="cd03784">
    <property type="entry name" value="GT1_Gtf-like"/>
    <property type="match status" value="1"/>
</dbReference>
<keyword evidence="3" id="KW-1185">Reference proteome</keyword>
<evidence type="ECO:0000313" key="2">
    <source>
        <dbReference type="EMBL" id="MCF2872215.1"/>
    </source>
</evidence>
<dbReference type="InterPro" id="IPR002213">
    <property type="entry name" value="UDP_glucos_trans"/>
</dbReference>
<dbReference type="Gene3D" id="3.40.50.2000">
    <property type="entry name" value="Glycogen Phosphorylase B"/>
    <property type="match status" value="2"/>
</dbReference>